<reference evidence="2 3" key="1">
    <citation type="journal article" date="2016" name="Nat. Commun.">
        <title>Thousands of microbial genomes shed light on interconnected biogeochemical processes in an aquifer system.</title>
        <authorList>
            <person name="Anantharaman K."/>
            <person name="Brown C.T."/>
            <person name="Hug L.A."/>
            <person name="Sharon I."/>
            <person name="Castelle C.J."/>
            <person name="Probst A.J."/>
            <person name="Thomas B.C."/>
            <person name="Singh A."/>
            <person name="Wilkins M.J."/>
            <person name="Karaoz U."/>
            <person name="Brodie E.L."/>
            <person name="Williams K.H."/>
            <person name="Hubbard S.S."/>
            <person name="Banfield J.F."/>
        </authorList>
    </citation>
    <scope>NUCLEOTIDE SEQUENCE [LARGE SCALE GENOMIC DNA]</scope>
</reference>
<dbReference type="PANTHER" id="PTHR34322">
    <property type="entry name" value="TRANSPOSASE, Y1_TNP DOMAIN-CONTAINING"/>
    <property type="match status" value="1"/>
</dbReference>
<dbReference type="PANTHER" id="PTHR34322:SF2">
    <property type="entry name" value="TRANSPOSASE IS200-LIKE DOMAIN-CONTAINING PROTEIN"/>
    <property type="match status" value="1"/>
</dbReference>
<dbReference type="SMART" id="SM01321">
    <property type="entry name" value="Y1_Tnp"/>
    <property type="match status" value="1"/>
</dbReference>
<dbReference type="InterPro" id="IPR002686">
    <property type="entry name" value="Transposase_17"/>
</dbReference>
<gene>
    <name evidence="2" type="ORF">A2633_04465</name>
</gene>
<evidence type="ECO:0000313" key="3">
    <source>
        <dbReference type="Proteomes" id="UP000177152"/>
    </source>
</evidence>
<comment type="caution">
    <text evidence="2">The sequence shown here is derived from an EMBL/GenBank/DDBJ whole genome shotgun (WGS) entry which is preliminary data.</text>
</comment>
<dbReference type="SUPFAM" id="SSF143422">
    <property type="entry name" value="Transposase IS200-like"/>
    <property type="match status" value="1"/>
</dbReference>
<dbReference type="GO" id="GO:0006313">
    <property type="term" value="P:DNA transposition"/>
    <property type="evidence" value="ECO:0007669"/>
    <property type="project" value="InterPro"/>
</dbReference>
<proteinExistence type="predicted"/>
<evidence type="ECO:0000259" key="1">
    <source>
        <dbReference type="SMART" id="SM01321"/>
    </source>
</evidence>
<dbReference type="Gene3D" id="3.30.70.1290">
    <property type="entry name" value="Transposase IS200-like"/>
    <property type="match status" value="1"/>
</dbReference>
<name>A0A1G2K336_9BACT</name>
<feature type="domain" description="Transposase IS200-like" evidence="1">
    <location>
        <begin position="9"/>
        <end position="126"/>
    </location>
</feature>
<dbReference type="AlphaFoldDB" id="A0A1G2K336"/>
<dbReference type="Pfam" id="PF01797">
    <property type="entry name" value="Y1_Tnp"/>
    <property type="match status" value="1"/>
</dbReference>
<organism evidence="2 3">
    <name type="scientific">Candidatus Sungbacteria bacterium RIFCSPHIGHO2_01_FULL_47_32</name>
    <dbReference type="NCBI Taxonomy" id="1802264"/>
    <lineage>
        <taxon>Bacteria</taxon>
        <taxon>Candidatus Sungiibacteriota</taxon>
    </lineage>
</organism>
<dbReference type="InterPro" id="IPR036515">
    <property type="entry name" value="Transposase_17_sf"/>
</dbReference>
<dbReference type="Proteomes" id="UP000177152">
    <property type="component" value="Unassembled WGS sequence"/>
</dbReference>
<protein>
    <recommendedName>
        <fullName evidence="1">Transposase IS200-like domain-containing protein</fullName>
    </recommendedName>
</protein>
<accession>A0A1G2K336</accession>
<dbReference type="GO" id="GO:0003677">
    <property type="term" value="F:DNA binding"/>
    <property type="evidence" value="ECO:0007669"/>
    <property type="project" value="InterPro"/>
</dbReference>
<sequence>MPRTPRVDIGNLVYHVINRANTRAQIFHTDKDYQLFETVLAEAKELNSMRILAYCVMPNHWHLVLQPREDGDLQVFMRWLTMTHTQRFHAARKTAGAGHLYQGRYKSFLVETSPYFLQLCRYVERNPLRARMVRKAEQWRWSSLWRREKGSEQQKKLLSLWPEDMPEDYLEYVNMHEPDEELKEIRYSVNRGKPYGGDSWVKRMIKKFDLESTVRNPWRPKKGS</sequence>
<dbReference type="GO" id="GO:0004803">
    <property type="term" value="F:transposase activity"/>
    <property type="evidence" value="ECO:0007669"/>
    <property type="project" value="InterPro"/>
</dbReference>
<dbReference type="EMBL" id="MHQC01000056">
    <property type="protein sequence ID" value="OGZ93583.1"/>
    <property type="molecule type" value="Genomic_DNA"/>
</dbReference>
<evidence type="ECO:0000313" key="2">
    <source>
        <dbReference type="EMBL" id="OGZ93583.1"/>
    </source>
</evidence>